<dbReference type="InterPro" id="IPR012674">
    <property type="entry name" value="Calycin"/>
</dbReference>
<dbReference type="GO" id="GO:0008289">
    <property type="term" value="F:lipid binding"/>
    <property type="evidence" value="ECO:0007669"/>
    <property type="project" value="InterPro"/>
</dbReference>
<dbReference type="Pfam" id="PF14651">
    <property type="entry name" value="Lipocalin_7"/>
    <property type="match status" value="1"/>
</dbReference>
<dbReference type="EMBL" id="KQ460635">
    <property type="protein sequence ID" value="KPJ13424.1"/>
    <property type="molecule type" value="Genomic_DNA"/>
</dbReference>
<dbReference type="KEGG" id="pmac:106712611"/>
<dbReference type="InterPro" id="IPR031259">
    <property type="entry name" value="ILBP"/>
</dbReference>
<dbReference type="AlphaFoldDB" id="A0A0N1I994"/>
<dbReference type="SUPFAM" id="SSF50814">
    <property type="entry name" value="Lipocalins"/>
    <property type="match status" value="1"/>
</dbReference>
<name>A0A0N1I994_PAPMA</name>
<accession>A0A0N1I994</accession>
<keyword evidence="3" id="KW-1185">Reference proteome</keyword>
<evidence type="ECO:0000256" key="1">
    <source>
        <dbReference type="ARBA" id="ARBA00008390"/>
    </source>
</evidence>
<dbReference type="PANTHER" id="PTHR11955">
    <property type="entry name" value="FATTY ACID BINDING PROTEIN"/>
    <property type="match status" value="1"/>
</dbReference>
<gene>
    <name evidence="2" type="ORF">RR48_03925</name>
</gene>
<comment type="similarity">
    <text evidence="1">Belongs to the calycin superfamily. Fatty-acid binding protein (FABP) family.</text>
</comment>
<sequence length="132" mass="15072">MAFEGKVYVHDRDENFEGFVATLGLSEDNAQKLKNSKPNFKLEKNGDTYTTTTFSDKYNRVVTFKLNEEFDEAVVDGRNAKTTISLNGNTLTQVQKFDVGTVTTKREFFNDKMIVTINRTGWDGTATRYFKV</sequence>
<proteinExistence type="inferred from homology"/>
<reference evidence="2 3" key="1">
    <citation type="journal article" date="2015" name="Nat. Commun.">
        <title>Outbred genome sequencing and CRISPR/Cas9 gene editing in butterflies.</title>
        <authorList>
            <person name="Li X."/>
            <person name="Fan D."/>
            <person name="Zhang W."/>
            <person name="Liu G."/>
            <person name="Zhang L."/>
            <person name="Zhao L."/>
            <person name="Fang X."/>
            <person name="Chen L."/>
            <person name="Dong Y."/>
            <person name="Chen Y."/>
            <person name="Ding Y."/>
            <person name="Zhao R."/>
            <person name="Feng M."/>
            <person name="Zhu Y."/>
            <person name="Feng Y."/>
            <person name="Jiang X."/>
            <person name="Zhu D."/>
            <person name="Xiang H."/>
            <person name="Feng X."/>
            <person name="Li S."/>
            <person name="Wang J."/>
            <person name="Zhang G."/>
            <person name="Kronforst M.R."/>
            <person name="Wang W."/>
        </authorList>
    </citation>
    <scope>NUCLEOTIDE SEQUENCE [LARGE SCALE GENOMIC DNA]</scope>
    <source>
        <strain evidence="2">Ya'a_city_454_Pm</strain>
        <tissue evidence="2">Whole body</tissue>
    </source>
</reference>
<organism evidence="2 3">
    <name type="scientific">Papilio machaon</name>
    <name type="common">Old World swallowtail butterfly</name>
    <dbReference type="NCBI Taxonomy" id="76193"/>
    <lineage>
        <taxon>Eukaryota</taxon>
        <taxon>Metazoa</taxon>
        <taxon>Ecdysozoa</taxon>
        <taxon>Arthropoda</taxon>
        <taxon>Hexapoda</taxon>
        <taxon>Insecta</taxon>
        <taxon>Pterygota</taxon>
        <taxon>Neoptera</taxon>
        <taxon>Endopterygota</taxon>
        <taxon>Lepidoptera</taxon>
        <taxon>Glossata</taxon>
        <taxon>Ditrysia</taxon>
        <taxon>Papilionoidea</taxon>
        <taxon>Papilionidae</taxon>
        <taxon>Papilioninae</taxon>
        <taxon>Papilio</taxon>
    </lineage>
</organism>
<dbReference type="Proteomes" id="UP000053240">
    <property type="component" value="Unassembled WGS sequence"/>
</dbReference>
<dbReference type="InParanoid" id="A0A0N1I994"/>
<protein>
    <submittedName>
        <fullName evidence="2">Fatty acid-binding protein 2</fullName>
    </submittedName>
</protein>
<evidence type="ECO:0000313" key="3">
    <source>
        <dbReference type="Proteomes" id="UP000053240"/>
    </source>
</evidence>
<dbReference type="Gene3D" id="2.40.128.20">
    <property type="match status" value="1"/>
</dbReference>
<evidence type="ECO:0000313" key="2">
    <source>
        <dbReference type="EMBL" id="KPJ13424.1"/>
    </source>
</evidence>